<sequence length="294" mass="33365">MYIETYSRRLLSPFHGLQQVITVEGGIAESMNGWDWKLYVADESIVSHTGLSEIVYGSWNPARGLSRSRIRGAMPSCLIEQIGDQLLNAVEDLAEEIPFPSMDTYELWLLDEQRGQPLALLDSALADDTRTPYDNPAWYPGGQAGRKFNSDSGDAEALACLIKNTAGKQSTAIWIKRKCDGSGKDHIGNHYPDTLFPALLLRDYWEDSNHQQLVSDFLKWQAPRLLQLPLCAETRTQLETAAWDRPLETSRVYRLFPEIIDEQGLTTTRVKARIMRDKPEAQDLNEPFYPFVNE</sequence>
<dbReference type="RefSeq" id="WP_069127754.1">
    <property type="nucleotide sequence ID" value="NZ_MARB01000028.1"/>
</dbReference>
<proteinExistence type="predicted"/>
<dbReference type="OrthoDB" id="8556654at2"/>
<evidence type="ECO:0000313" key="1">
    <source>
        <dbReference type="EMBL" id="ODJ86070.1"/>
    </source>
</evidence>
<keyword evidence="2" id="KW-1185">Reference proteome</keyword>
<accession>A0A7Z0VI90</accession>
<gene>
    <name evidence="1" type="ORF">CODIS_37050</name>
</gene>
<dbReference type="EMBL" id="MARB01000028">
    <property type="protein sequence ID" value="ODJ86070.1"/>
    <property type="molecule type" value="Genomic_DNA"/>
</dbReference>
<dbReference type="AlphaFoldDB" id="A0A7Z0VI90"/>
<evidence type="ECO:0000313" key="2">
    <source>
        <dbReference type="Proteomes" id="UP000094769"/>
    </source>
</evidence>
<name>A0A7Z0VI90_9GAMM</name>
<comment type="caution">
    <text evidence="1">The sequence shown here is derived from an EMBL/GenBank/DDBJ whole genome shotgun (WGS) entry which is preliminary data.</text>
</comment>
<protein>
    <submittedName>
        <fullName evidence="1">Uncharacterized protein</fullName>
    </submittedName>
</protein>
<reference evidence="1 2" key="1">
    <citation type="submission" date="2016-06" db="EMBL/GenBank/DDBJ databases">
        <title>Genome sequence of endosymbiont of Candidatus Endolucinida thiodiazotropha.</title>
        <authorList>
            <person name="Poehlein A."/>
            <person name="Koenig S."/>
            <person name="Heiden S.E."/>
            <person name="Thuermer A."/>
            <person name="Voget S."/>
            <person name="Daniel R."/>
            <person name="Markert S."/>
            <person name="Gros O."/>
            <person name="Schweder T."/>
        </authorList>
    </citation>
    <scope>NUCLEOTIDE SEQUENCE [LARGE SCALE GENOMIC DNA]</scope>
    <source>
        <strain evidence="1 2">COS</strain>
    </source>
</reference>
<organism evidence="1 2">
    <name type="scientific">Candidatus Thiodiazotropha endolucinida</name>
    <dbReference type="NCBI Taxonomy" id="1655433"/>
    <lineage>
        <taxon>Bacteria</taxon>
        <taxon>Pseudomonadati</taxon>
        <taxon>Pseudomonadota</taxon>
        <taxon>Gammaproteobacteria</taxon>
        <taxon>Chromatiales</taxon>
        <taxon>Sedimenticolaceae</taxon>
        <taxon>Candidatus Thiodiazotropha</taxon>
    </lineage>
</organism>
<dbReference type="Proteomes" id="UP000094769">
    <property type="component" value="Unassembled WGS sequence"/>
</dbReference>